<dbReference type="PANTHER" id="PTHR48258:SF14">
    <property type="entry name" value="OS02G0583300 PROTEIN"/>
    <property type="match status" value="1"/>
</dbReference>
<name>A0AAD4SZN4_9MAGN</name>
<dbReference type="InterPro" id="IPR025312">
    <property type="entry name" value="DUF4216"/>
</dbReference>
<dbReference type="EMBL" id="JAJJMB010007708">
    <property type="protein sequence ID" value="KAI3928526.1"/>
    <property type="molecule type" value="Genomic_DNA"/>
</dbReference>
<sequence>VLEFVLQLSFKTKIRKRVPIGSSEAPKPRMTTPTDRLSQALPAEGLSVFSQDARPLGRDPVKALTREEIDKAHSYVLNSCVEVQPYLSKYREELKVASGVKLSGRQQKDFAQWLKQHMMTLRHQESEDATNELFSLACGPHSMRSYPCCVINGVCFWVRRDKRHKAPNPGLHIVREHEGEVVELFGYATNVIELVYKLGHRVVLFSTEWFNTSPNENFIQKEGNLVNICVNFKWYHDDAFVLANEATQVFYLDDQKWRPNWRLVQGLQDTVLLNIKPTDDIKNESNKNSAVVAQIPDNISDSEHERISTEPQRSTSMSSTTSSRKETRKEQVNELVKTLETELENERALTVSQKAELESRCALTQVQKAELESQRALTLSQKVELESQRALTLSQKAELESQRALSKSQQTELESQRLLTRCQQAELESTRRVVQGQNQLLQDQQQLLKDQQERLKHFEDLVMNLQKSSDQSAAAFSTPGIDLTETIARMSTYKRKRV</sequence>
<dbReference type="AlphaFoldDB" id="A0AAD4SZN4"/>
<evidence type="ECO:0000256" key="1">
    <source>
        <dbReference type="SAM" id="MobiDB-lite"/>
    </source>
</evidence>
<evidence type="ECO:0000259" key="2">
    <source>
        <dbReference type="Pfam" id="PF13952"/>
    </source>
</evidence>
<dbReference type="Pfam" id="PF13952">
    <property type="entry name" value="DUF4216"/>
    <property type="match status" value="1"/>
</dbReference>
<keyword evidence="4" id="KW-1185">Reference proteome</keyword>
<proteinExistence type="predicted"/>
<protein>
    <recommendedName>
        <fullName evidence="2">DUF4216 domain-containing protein</fullName>
    </recommendedName>
</protein>
<feature type="domain" description="DUF4216" evidence="2">
    <location>
        <begin position="192"/>
        <end position="264"/>
    </location>
</feature>
<evidence type="ECO:0000313" key="4">
    <source>
        <dbReference type="Proteomes" id="UP001202328"/>
    </source>
</evidence>
<organism evidence="3 4">
    <name type="scientific">Papaver atlanticum</name>
    <dbReference type="NCBI Taxonomy" id="357466"/>
    <lineage>
        <taxon>Eukaryota</taxon>
        <taxon>Viridiplantae</taxon>
        <taxon>Streptophyta</taxon>
        <taxon>Embryophyta</taxon>
        <taxon>Tracheophyta</taxon>
        <taxon>Spermatophyta</taxon>
        <taxon>Magnoliopsida</taxon>
        <taxon>Ranunculales</taxon>
        <taxon>Papaveraceae</taxon>
        <taxon>Papaveroideae</taxon>
        <taxon>Papaver</taxon>
    </lineage>
</organism>
<dbReference type="Proteomes" id="UP001202328">
    <property type="component" value="Unassembled WGS sequence"/>
</dbReference>
<dbReference type="PANTHER" id="PTHR48258">
    <property type="entry name" value="DUF4218 DOMAIN-CONTAINING PROTEIN-RELATED"/>
    <property type="match status" value="1"/>
</dbReference>
<comment type="caution">
    <text evidence="3">The sequence shown here is derived from an EMBL/GenBank/DDBJ whole genome shotgun (WGS) entry which is preliminary data.</text>
</comment>
<accession>A0AAD4SZN4</accession>
<feature type="non-terminal residue" evidence="3">
    <location>
        <position position="498"/>
    </location>
</feature>
<reference evidence="3" key="1">
    <citation type="submission" date="2022-04" db="EMBL/GenBank/DDBJ databases">
        <title>A functionally conserved STORR gene fusion in Papaver species that diverged 16.8 million years ago.</title>
        <authorList>
            <person name="Catania T."/>
        </authorList>
    </citation>
    <scope>NUCLEOTIDE SEQUENCE</scope>
    <source>
        <strain evidence="3">S-188037</strain>
    </source>
</reference>
<feature type="region of interest" description="Disordered" evidence="1">
    <location>
        <begin position="283"/>
        <end position="331"/>
    </location>
</feature>
<gene>
    <name evidence="3" type="ORF">MKW98_024127</name>
</gene>
<evidence type="ECO:0000313" key="3">
    <source>
        <dbReference type="EMBL" id="KAI3928526.1"/>
    </source>
</evidence>